<organism evidence="1 2">
    <name type="scientific">Pleodorina starrii</name>
    <dbReference type="NCBI Taxonomy" id="330485"/>
    <lineage>
        <taxon>Eukaryota</taxon>
        <taxon>Viridiplantae</taxon>
        <taxon>Chlorophyta</taxon>
        <taxon>core chlorophytes</taxon>
        <taxon>Chlorophyceae</taxon>
        <taxon>CS clade</taxon>
        <taxon>Chlamydomonadales</taxon>
        <taxon>Volvocaceae</taxon>
        <taxon>Pleodorina</taxon>
    </lineage>
</organism>
<keyword evidence="2" id="KW-1185">Reference proteome</keyword>
<sequence>MVLELTPKQLEWLANKPYMEDCTTLVDPRYRETWQDLLAQEDKYKEVIDDWKRLAFPSFRRDLHHDWNTLIDNAAPSPDRDQARKRILEEGLFPPKINRLKKPSAVRLCLQKWLSVPSPAPAEGVV</sequence>
<comment type="caution">
    <text evidence="1">The sequence shown here is derived from an EMBL/GenBank/DDBJ whole genome shotgun (WGS) entry which is preliminary data.</text>
</comment>
<name>A0A9W6BM71_9CHLO</name>
<reference evidence="1 2" key="1">
    <citation type="journal article" date="2023" name="Commun. Biol.">
        <title>Reorganization of the ancestral sex-determining regions during the evolution of trioecy in Pleodorina starrii.</title>
        <authorList>
            <person name="Takahashi K."/>
            <person name="Suzuki S."/>
            <person name="Kawai-Toyooka H."/>
            <person name="Yamamoto K."/>
            <person name="Hamaji T."/>
            <person name="Ootsuki R."/>
            <person name="Yamaguchi H."/>
            <person name="Kawachi M."/>
            <person name="Higashiyama T."/>
            <person name="Nozaki H."/>
        </authorList>
    </citation>
    <scope>NUCLEOTIDE SEQUENCE [LARGE SCALE GENOMIC DNA]</scope>
    <source>
        <strain evidence="1 2">NIES-4479</strain>
    </source>
</reference>
<accession>A0A9W6BM71</accession>
<dbReference type="Proteomes" id="UP001165080">
    <property type="component" value="Unassembled WGS sequence"/>
</dbReference>
<protein>
    <submittedName>
        <fullName evidence="1">Uncharacterized protein</fullName>
    </submittedName>
</protein>
<dbReference type="EMBL" id="BRXU01000011">
    <property type="protein sequence ID" value="GLC54654.1"/>
    <property type="molecule type" value="Genomic_DNA"/>
</dbReference>
<evidence type="ECO:0000313" key="2">
    <source>
        <dbReference type="Proteomes" id="UP001165080"/>
    </source>
</evidence>
<gene>
    <name evidence="1" type="primary">PLESTB001498</name>
    <name evidence="1" type="ORF">PLESTB_000891900</name>
</gene>
<proteinExistence type="predicted"/>
<dbReference type="AlphaFoldDB" id="A0A9W6BM71"/>
<evidence type="ECO:0000313" key="1">
    <source>
        <dbReference type="EMBL" id="GLC54654.1"/>
    </source>
</evidence>